<evidence type="ECO:0000256" key="8">
    <source>
        <dbReference type="ARBA" id="ARBA00033440"/>
    </source>
</evidence>
<evidence type="ECO:0000256" key="1">
    <source>
        <dbReference type="ARBA" id="ARBA00001957"/>
    </source>
</evidence>
<protein>
    <recommendedName>
        <fullName evidence="4">Phenyloxazoline synthase MbtB</fullName>
    </recommendedName>
    <alternativeName>
        <fullName evidence="8">Mycobactin synthetase protein B</fullName>
    </alternativeName>
</protein>
<dbReference type="InterPro" id="IPR010071">
    <property type="entry name" value="AA_adenyl_dom"/>
</dbReference>
<dbReference type="InterPro" id="IPR000873">
    <property type="entry name" value="AMP-dep_synth/lig_dom"/>
</dbReference>
<evidence type="ECO:0000256" key="5">
    <source>
        <dbReference type="ARBA" id="ARBA00022450"/>
    </source>
</evidence>
<dbReference type="Pfam" id="PF13193">
    <property type="entry name" value="AMP-binding_C"/>
    <property type="match status" value="1"/>
</dbReference>
<sequence>MYADPECELPPIDVSFRDYCQAVEAAGEDEKARAYWLDRLDTLPTAPELPLLAPRQGEPTRFVRRTRTVSRERWTRLKERAQARGVTPSVLLCAAYAEALALWAKEPRFTLNVTIGDRLPLHPHVERLIGDFTNLVLLEVDTAGEGSFEARAQALQRQLFQDLEHRAFGGVRVIRELAREHGPAHAAMPVVFTSVLGHEMPGGSDGVLPGLGRLLDGVSQTPQVHLDCQVLEIAGELMISWDAVEALFPEGVLDAAFDAYVSLAEALGDDEAVWTSAGPVTTPAEHRAVVAEVNATERPLPTGLLHEPFFARAARTPHAPAVIWSSGRLTYGELAGRAGWVADRLAELGVRPGERVVISMRKGWEQVAAVLGVLRAGGVYVPVDPALPAERITYLIEHTEARAVLTQPGLMEEPWPSGVPVVAITAEGAGLGPGGHTASRAATDLAYVIFTSGSTGVPKGVMIDHRGARNTIEDINERIGLTAEDRVLAVSSLSFDLSVWDVFGTLAVGAAVVMPDPGSERDPAHWGDLVDAHGVTVWNSVPALFELYTEHRAQHGPRAGLRTAMLSGDWIPLSLPERAWETFPGVRVMSLGGATEASIWSIHHPVTEVDPTWASIPYGTALANQTMHVLDGRLRVRPPYATGGIFIGGVGTALGYWKDEEKTARSFVVHPETGERLYRTGDLGRFWPDGTIEFLGREDQQVKVNGYRIELGEIDAALTAHPQVGGAVTITDTAGQGGKRLVSYVTQDGAVDTAALREWLEAKIPSYMVPQVLVVLEEIPLTGNGKVDRKALPSPSRTQNTAVHTPAATPVEHALVQVWSELLNPSEPLSTTANLFELGADSLLALRATAGADRHGLRLQLADVFAHPTITGQALAADSASVGATRDDPVGPTGMTPSQHWFLSQDLPRRHHWNDASFLLALQRPLDPAVLARALGRILEHHDALRLRFAQDAGGGWTAHVAPWDEAEQLPFEVHDLSHLDSRAQKKRSVEISDGLQAGLDLGRGPLLRMAYFDMGDRPHCVLFLAHWLAVDHYSGRILLEDLLGCYADLEAGGEGALPPRTTSFRSWTHGLAVYANSPEVTAESGHWASEARRSIAPFPVDDTQGPNSLESLENVTVRVDRDVTDALVRLLPRHIRADLSEVLCSAALRALHATYPDDPGTRRVLVDLERHGRDLPVPGANVSRTVGRFSTLVPVLLELDPALAPDEALHRVRDQVDALPGRGAGHGLLTYLSDRPEAEALRGLPVAQIGVNYLGQVDEVFLRSDLLSVPRMAYGRQRSDTGTRFRAVDVIGFVVAGRLNLTVGFSTNRHSAATRKAFTAALTDELGQLARWVRHFED</sequence>
<dbReference type="PANTHER" id="PTHR45527:SF10">
    <property type="entry name" value="PYOCHELIN SYNTHASE PCHF"/>
    <property type="match status" value="1"/>
</dbReference>
<dbReference type="Gene3D" id="1.10.1200.10">
    <property type="entry name" value="ACP-like"/>
    <property type="match status" value="1"/>
</dbReference>
<dbReference type="SUPFAM" id="SSF56801">
    <property type="entry name" value="Acetyl-CoA synthetase-like"/>
    <property type="match status" value="1"/>
</dbReference>
<dbReference type="InterPro" id="IPR020845">
    <property type="entry name" value="AMP-binding_CS"/>
</dbReference>
<dbReference type="Pfam" id="PF00501">
    <property type="entry name" value="AMP-binding"/>
    <property type="match status" value="1"/>
</dbReference>
<evidence type="ECO:0000313" key="10">
    <source>
        <dbReference type="EMBL" id="MFC5217830.1"/>
    </source>
</evidence>
<reference evidence="11" key="1">
    <citation type="journal article" date="2019" name="Int. J. Syst. Evol. Microbiol.">
        <title>The Global Catalogue of Microorganisms (GCM) 10K type strain sequencing project: providing services to taxonomists for standard genome sequencing and annotation.</title>
        <authorList>
            <consortium name="The Broad Institute Genomics Platform"/>
            <consortium name="The Broad Institute Genome Sequencing Center for Infectious Disease"/>
            <person name="Wu L."/>
            <person name="Ma J."/>
        </authorList>
    </citation>
    <scope>NUCLEOTIDE SEQUENCE [LARGE SCALE GENOMIC DNA]</scope>
    <source>
        <strain evidence="11">KCTC 42586</strain>
    </source>
</reference>
<keyword evidence="7" id="KW-0436">Ligase</keyword>
<dbReference type="InterPro" id="IPR006162">
    <property type="entry name" value="Ppantetheine_attach_site"/>
</dbReference>
<proteinExistence type="inferred from homology"/>
<dbReference type="CDD" id="cd12114">
    <property type="entry name" value="A_NRPS_TlmIV_like"/>
    <property type="match status" value="1"/>
</dbReference>
<dbReference type="InterPro" id="IPR001242">
    <property type="entry name" value="Condensation_dom"/>
</dbReference>
<dbReference type="SUPFAM" id="SSF47336">
    <property type="entry name" value="ACP-like"/>
    <property type="match status" value="1"/>
</dbReference>
<dbReference type="Pfam" id="PF00668">
    <property type="entry name" value="Condensation"/>
    <property type="match status" value="2"/>
</dbReference>
<dbReference type="Gene3D" id="2.30.38.10">
    <property type="entry name" value="Luciferase, Domain 3"/>
    <property type="match status" value="1"/>
</dbReference>
<name>A0ABW0CPN6_STRCD</name>
<accession>A0ABW0CPN6</accession>
<keyword evidence="11" id="KW-1185">Reference proteome</keyword>
<dbReference type="InterPro" id="IPR045851">
    <property type="entry name" value="AMP-bd_C_sf"/>
</dbReference>
<dbReference type="CDD" id="cd19535">
    <property type="entry name" value="Cyc_NRPS"/>
    <property type="match status" value="1"/>
</dbReference>
<dbReference type="InterPro" id="IPR023213">
    <property type="entry name" value="CAT-like_dom_sf"/>
</dbReference>
<evidence type="ECO:0000256" key="2">
    <source>
        <dbReference type="ARBA" id="ARBA00005102"/>
    </source>
</evidence>
<dbReference type="InterPro" id="IPR036736">
    <property type="entry name" value="ACP-like_sf"/>
</dbReference>
<keyword evidence="5" id="KW-0596">Phosphopantetheine</keyword>
<dbReference type="Gene3D" id="3.40.50.980">
    <property type="match status" value="2"/>
</dbReference>
<feature type="domain" description="Carrier" evidence="9">
    <location>
        <begin position="806"/>
        <end position="881"/>
    </location>
</feature>
<dbReference type="PANTHER" id="PTHR45527">
    <property type="entry name" value="NONRIBOSOMAL PEPTIDE SYNTHETASE"/>
    <property type="match status" value="1"/>
</dbReference>
<dbReference type="Gene3D" id="3.30.559.30">
    <property type="entry name" value="Nonribosomal peptide synthetase, condensation domain"/>
    <property type="match status" value="2"/>
</dbReference>
<dbReference type="SUPFAM" id="SSF52777">
    <property type="entry name" value="CoA-dependent acyltransferases"/>
    <property type="match status" value="3"/>
</dbReference>
<dbReference type="EMBL" id="JBHSKM010000022">
    <property type="protein sequence ID" value="MFC5217830.1"/>
    <property type="molecule type" value="Genomic_DNA"/>
</dbReference>
<gene>
    <name evidence="10" type="ORF">ACFPQ9_28755</name>
</gene>
<comment type="caution">
    <text evidence="10">The sequence shown here is derived from an EMBL/GenBank/DDBJ whole genome shotgun (WGS) entry which is preliminary data.</text>
</comment>
<comment type="cofactor">
    <cofactor evidence="1">
        <name>pantetheine 4'-phosphate</name>
        <dbReference type="ChEBI" id="CHEBI:47942"/>
    </cofactor>
</comment>
<dbReference type="Proteomes" id="UP001596263">
    <property type="component" value="Unassembled WGS sequence"/>
</dbReference>
<dbReference type="Gene3D" id="3.30.559.10">
    <property type="entry name" value="Chloramphenicol acetyltransferase-like domain"/>
    <property type="match status" value="1"/>
</dbReference>
<organism evidence="10 11">
    <name type="scientific">Streptomyces coerulescens</name>
    <dbReference type="NCBI Taxonomy" id="29304"/>
    <lineage>
        <taxon>Bacteria</taxon>
        <taxon>Bacillati</taxon>
        <taxon>Actinomycetota</taxon>
        <taxon>Actinomycetes</taxon>
        <taxon>Kitasatosporales</taxon>
        <taxon>Streptomycetaceae</taxon>
        <taxon>Streptomyces</taxon>
    </lineage>
</organism>
<evidence type="ECO:0000259" key="9">
    <source>
        <dbReference type="PROSITE" id="PS50075"/>
    </source>
</evidence>
<dbReference type="Gene3D" id="3.30.300.30">
    <property type="match status" value="1"/>
</dbReference>
<comment type="similarity">
    <text evidence="3">Belongs to the ATP-dependent AMP-binding enzyme family. MbtB subfamily.</text>
</comment>
<keyword evidence="6" id="KW-0597">Phosphoprotein</keyword>
<evidence type="ECO:0000256" key="4">
    <source>
        <dbReference type="ARBA" id="ARBA00016743"/>
    </source>
</evidence>
<evidence type="ECO:0000256" key="6">
    <source>
        <dbReference type="ARBA" id="ARBA00022553"/>
    </source>
</evidence>
<evidence type="ECO:0000313" key="11">
    <source>
        <dbReference type="Proteomes" id="UP001596263"/>
    </source>
</evidence>
<dbReference type="InterPro" id="IPR009081">
    <property type="entry name" value="PP-bd_ACP"/>
</dbReference>
<dbReference type="NCBIfam" id="TIGR01733">
    <property type="entry name" value="AA-adenyl-dom"/>
    <property type="match status" value="1"/>
</dbReference>
<dbReference type="PROSITE" id="PS50075">
    <property type="entry name" value="CARRIER"/>
    <property type="match status" value="1"/>
</dbReference>
<evidence type="ECO:0000256" key="7">
    <source>
        <dbReference type="ARBA" id="ARBA00022598"/>
    </source>
</evidence>
<comment type="pathway">
    <text evidence="2">Siderophore biosynthesis; mycobactin biosynthesis.</text>
</comment>
<dbReference type="PROSITE" id="PS00012">
    <property type="entry name" value="PHOSPHOPANTETHEINE"/>
    <property type="match status" value="1"/>
</dbReference>
<dbReference type="PROSITE" id="PS00455">
    <property type="entry name" value="AMP_BINDING"/>
    <property type="match status" value="1"/>
</dbReference>
<dbReference type="InterPro" id="IPR025110">
    <property type="entry name" value="AMP-bd_C"/>
</dbReference>
<dbReference type="InterPro" id="IPR057737">
    <property type="entry name" value="Condensation_MtbB-like"/>
</dbReference>
<evidence type="ECO:0000256" key="3">
    <source>
        <dbReference type="ARBA" id="ARBA00007380"/>
    </source>
</evidence>
<dbReference type="Pfam" id="PF00550">
    <property type="entry name" value="PP-binding"/>
    <property type="match status" value="1"/>
</dbReference>